<dbReference type="Proteomes" id="UP000199626">
    <property type="component" value="Unassembled WGS sequence"/>
</dbReference>
<dbReference type="EMBL" id="FMXN01000002">
    <property type="protein sequence ID" value="SDB11644.1"/>
    <property type="molecule type" value="Genomic_DNA"/>
</dbReference>
<evidence type="ECO:0000313" key="3">
    <source>
        <dbReference type="Proteomes" id="UP000199626"/>
    </source>
</evidence>
<organism evidence="2 3">
    <name type="scientific">Pseudidiomarina indica</name>
    <dbReference type="NCBI Taxonomy" id="1159017"/>
    <lineage>
        <taxon>Bacteria</taxon>
        <taxon>Pseudomonadati</taxon>
        <taxon>Pseudomonadota</taxon>
        <taxon>Gammaproteobacteria</taxon>
        <taxon>Alteromonadales</taxon>
        <taxon>Idiomarinaceae</taxon>
        <taxon>Pseudidiomarina</taxon>
    </lineage>
</organism>
<keyword evidence="1" id="KW-1133">Transmembrane helix</keyword>
<keyword evidence="3" id="KW-1185">Reference proteome</keyword>
<accession>A0A1G6ATD2</accession>
<sequence>MNILREFFTDPVLFFSFTGLAILIAMGIFYTWFFIKKAADAEEALAAASSNSQRQHENRSNGR</sequence>
<dbReference type="AlphaFoldDB" id="A0A1G6ATD2"/>
<evidence type="ECO:0008006" key="4">
    <source>
        <dbReference type="Google" id="ProtNLM"/>
    </source>
</evidence>
<name>A0A1G6ATD2_9GAMM</name>
<dbReference type="RefSeq" id="WP_092591344.1">
    <property type="nucleotide sequence ID" value="NZ_FMXN01000002.1"/>
</dbReference>
<reference evidence="3" key="1">
    <citation type="submission" date="2016-10" db="EMBL/GenBank/DDBJ databases">
        <authorList>
            <person name="Varghese N."/>
            <person name="Submissions S."/>
        </authorList>
    </citation>
    <scope>NUCLEOTIDE SEQUENCE [LARGE SCALE GENOMIC DNA]</scope>
    <source>
        <strain evidence="3">CGMCC 1.10824</strain>
    </source>
</reference>
<keyword evidence="1" id="KW-0472">Membrane</keyword>
<feature type="transmembrane region" description="Helical" evidence="1">
    <location>
        <begin position="12"/>
        <end position="35"/>
    </location>
</feature>
<keyword evidence="1" id="KW-0812">Transmembrane</keyword>
<evidence type="ECO:0000313" key="2">
    <source>
        <dbReference type="EMBL" id="SDB11644.1"/>
    </source>
</evidence>
<dbReference type="STRING" id="1159017.SAMN02927930_00456"/>
<gene>
    <name evidence="2" type="ORF">SAMN02927930_00456</name>
</gene>
<protein>
    <recommendedName>
        <fullName evidence="4">DUF3149 domain-containing protein</fullName>
    </recommendedName>
</protein>
<evidence type="ECO:0000256" key="1">
    <source>
        <dbReference type="SAM" id="Phobius"/>
    </source>
</evidence>
<proteinExistence type="predicted"/>